<dbReference type="Proteomes" id="UP001139646">
    <property type="component" value="Unassembled WGS sequence"/>
</dbReference>
<name>A0ABS9X795_9GAMM</name>
<organism evidence="1 2">
    <name type="scientific">Colwellia maritima</name>
    <dbReference type="NCBI Taxonomy" id="2912588"/>
    <lineage>
        <taxon>Bacteria</taxon>
        <taxon>Pseudomonadati</taxon>
        <taxon>Pseudomonadota</taxon>
        <taxon>Gammaproteobacteria</taxon>
        <taxon>Alteromonadales</taxon>
        <taxon>Colwelliaceae</taxon>
        <taxon>Colwellia</taxon>
    </lineage>
</organism>
<keyword evidence="2" id="KW-1185">Reference proteome</keyword>
<dbReference type="RefSeq" id="WP_242289297.1">
    <property type="nucleotide sequence ID" value="NZ_JAKKSL010000007.1"/>
</dbReference>
<sequence>MKYGCPQCGSPVNAWADLDATVNFVISKSGKLIKQTITNNYQSDGRCGVECSECDWAVHREDIKAPHAHFKKLADDAMTRQGTMANLSVKRS</sequence>
<gene>
    <name evidence="1" type="ORF">L3081_25080</name>
</gene>
<proteinExistence type="predicted"/>
<protein>
    <submittedName>
        <fullName evidence="1">Uncharacterized protein</fullName>
    </submittedName>
</protein>
<accession>A0ABS9X795</accession>
<evidence type="ECO:0000313" key="1">
    <source>
        <dbReference type="EMBL" id="MCI2286099.1"/>
    </source>
</evidence>
<dbReference type="EMBL" id="JAKKSL010000007">
    <property type="protein sequence ID" value="MCI2286099.1"/>
    <property type="molecule type" value="Genomic_DNA"/>
</dbReference>
<comment type="caution">
    <text evidence="1">The sequence shown here is derived from an EMBL/GenBank/DDBJ whole genome shotgun (WGS) entry which is preliminary data.</text>
</comment>
<reference evidence="1" key="1">
    <citation type="submission" date="2022-01" db="EMBL/GenBank/DDBJ databases">
        <title>Colwellia maritima, isolated from seawater.</title>
        <authorList>
            <person name="Kristyanto S."/>
            <person name="Jung J."/>
            <person name="Jeon C.O."/>
        </authorList>
    </citation>
    <scope>NUCLEOTIDE SEQUENCE</scope>
    <source>
        <strain evidence="1">MSW7</strain>
    </source>
</reference>
<evidence type="ECO:0000313" key="2">
    <source>
        <dbReference type="Proteomes" id="UP001139646"/>
    </source>
</evidence>